<dbReference type="InParanoid" id="A0A804LNF8"/>
<protein>
    <submittedName>
        <fullName evidence="2">Uncharacterized protein</fullName>
    </submittedName>
</protein>
<keyword evidence="3" id="KW-1185">Reference proteome</keyword>
<dbReference type="AlphaFoldDB" id="A0A804LNF8"/>
<evidence type="ECO:0000313" key="2">
    <source>
        <dbReference type="EnsemblPlants" id="Zm00001eb023850_P001"/>
    </source>
</evidence>
<reference evidence="2" key="3">
    <citation type="submission" date="2021-05" db="UniProtKB">
        <authorList>
            <consortium name="EnsemblPlants"/>
        </authorList>
    </citation>
    <scope>IDENTIFICATION</scope>
    <source>
        <strain evidence="2">cv. B73</strain>
    </source>
</reference>
<dbReference type="EnsemblPlants" id="Zm00001eb023850_T001">
    <property type="protein sequence ID" value="Zm00001eb023850_P001"/>
    <property type="gene ID" value="Zm00001eb023850"/>
</dbReference>
<feature type="region of interest" description="Disordered" evidence="1">
    <location>
        <begin position="1"/>
        <end position="90"/>
    </location>
</feature>
<reference evidence="2" key="2">
    <citation type="submission" date="2019-07" db="EMBL/GenBank/DDBJ databases">
        <authorList>
            <person name="Seetharam A."/>
            <person name="Woodhouse M."/>
            <person name="Cannon E."/>
        </authorList>
    </citation>
    <scope>NUCLEOTIDE SEQUENCE [LARGE SCALE GENOMIC DNA]</scope>
    <source>
        <strain evidence="2">cv. B73</strain>
    </source>
</reference>
<feature type="compositionally biased region" description="Polar residues" evidence="1">
    <location>
        <begin position="1"/>
        <end position="10"/>
    </location>
</feature>
<feature type="compositionally biased region" description="Basic residues" evidence="1">
    <location>
        <begin position="54"/>
        <end position="81"/>
    </location>
</feature>
<dbReference type="Proteomes" id="UP000007305">
    <property type="component" value="Chromosome 1"/>
</dbReference>
<evidence type="ECO:0000256" key="1">
    <source>
        <dbReference type="SAM" id="MobiDB-lite"/>
    </source>
</evidence>
<reference evidence="3" key="1">
    <citation type="submission" date="2015-12" db="EMBL/GenBank/DDBJ databases">
        <title>Update maize B73 reference genome by single molecule sequencing technologies.</title>
        <authorList>
            <consortium name="Maize Genome Sequencing Project"/>
            <person name="Ware D."/>
        </authorList>
    </citation>
    <scope>NUCLEOTIDE SEQUENCE [LARGE SCALE GENOMIC DNA]</scope>
    <source>
        <strain evidence="3">cv. B73</strain>
    </source>
</reference>
<accession>A0A804LNF8</accession>
<proteinExistence type="predicted"/>
<evidence type="ECO:0000313" key="3">
    <source>
        <dbReference type="Proteomes" id="UP000007305"/>
    </source>
</evidence>
<sequence length="221" mass="23942">MHDPSNNGENKNFPRRILTPPTYDPIHLRPQNYVPRELTSNERPTHMYQDRPSPRKKTSRHHQPARPARTTKKRKEKKRLHPPVGHACTAGRSDSELRLAAVTVAGCGGCCDRGGVVVAVRRAGGAVAVVQPWGRLDDGRGRVVQVGHLALEHGAVGGEGGGRDVEVEGDAEQEVHLEVVHLHQADAAHPREVGVVVASAAPTPQQVNEAIVQNKTADHTP</sequence>
<name>A0A804LNF8_MAIZE</name>
<dbReference type="Gramene" id="Zm00001eb023850_T001">
    <property type="protein sequence ID" value="Zm00001eb023850_P001"/>
    <property type="gene ID" value="Zm00001eb023850"/>
</dbReference>
<organism evidence="2 3">
    <name type="scientific">Zea mays</name>
    <name type="common">Maize</name>
    <dbReference type="NCBI Taxonomy" id="4577"/>
    <lineage>
        <taxon>Eukaryota</taxon>
        <taxon>Viridiplantae</taxon>
        <taxon>Streptophyta</taxon>
        <taxon>Embryophyta</taxon>
        <taxon>Tracheophyta</taxon>
        <taxon>Spermatophyta</taxon>
        <taxon>Magnoliopsida</taxon>
        <taxon>Liliopsida</taxon>
        <taxon>Poales</taxon>
        <taxon>Poaceae</taxon>
        <taxon>PACMAD clade</taxon>
        <taxon>Panicoideae</taxon>
        <taxon>Andropogonodae</taxon>
        <taxon>Andropogoneae</taxon>
        <taxon>Tripsacinae</taxon>
        <taxon>Zea</taxon>
    </lineage>
</organism>
<feature type="compositionally biased region" description="Basic and acidic residues" evidence="1">
    <location>
        <begin position="39"/>
        <end position="53"/>
    </location>
</feature>